<dbReference type="InterPro" id="IPR036412">
    <property type="entry name" value="HAD-like_sf"/>
</dbReference>
<organism evidence="1 2">
    <name type="scientific">Toxocara canis</name>
    <name type="common">Canine roundworm</name>
    <dbReference type="NCBI Taxonomy" id="6265"/>
    <lineage>
        <taxon>Eukaryota</taxon>
        <taxon>Metazoa</taxon>
        <taxon>Ecdysozoa</taxon>
        <taxon>Nematoda</taxon>
        <taxon>Chromadorea</taxon>
        <taxon>Rhabditida</taxon>
        <taxon>Spirurina</taxon>
        <taxon>Ascaridomorpha</taxon>
        <taxon>Ascaridoidea</taxon>
        <taxon>Toxocaridae</taxon>
        <taxon>Toxocara</taxon>
    </lineage>
</organism>
<dbReference type="GO" id="GO:0006281">
    <property type="term" value="P:DNA repair"/>
    <property type="evidence" value="ECO:0007669"/>
    <property type="project" value="TreeGrafter"/>
</dbReference>
<dbReference type="Proteomes" id="UP000050794">
    <property type="component" value="Unassembled WGS sequence"/>
</dbReference>
<dbReference type="SUPFAM" id="SSF56784">
    <property type="entry name" value="HAD-like"/>
    <property type="match status" value="1"/>
</dbReference>
<name>A0A183U7F7_TOXCA</name>
<accession>A0A183U7F7</accession>
<dbReference type="AlphaFoldDB" id="A0A183U7F7"/>
<keyword evidence="1" id="KW-1185">Reference proteome</keyword>
<dbReference type="PANTHER" id="PTHR43434:SF22">
    <property type="entry name" value="PHOSPHOGLYCOLATE PHOSPHATASE"/>
    <property type="match status" value="1"/>
</dbReference>
<dbReference type="InterPro" id="IPR050155">
    <property type="entry name" value="HAD-like_hydrolase_sf"/>
</dbReference>
<sequence>LSTLRTLQVDRFVDVVVCGDDAGAVPKPHPHNALSICRELDVDPQAALFRSYDSFCFPLRQCGLLQAAMVVGDTLADIGMGRMANVGCTVGVLSGVCGTDQLLPHAHHIVSFPFDLQHWDLRAAFQGMVRSFCERRYGCVSLFLLVRLYQPGND</sequence>
<proteinExistence type="predicted"/>
<dbReference type="GO" id="GO:0008967">
    <property type="term" value="F:phosphoglycolate phosphatase activity"/>
    <property type="evidence" value="ECO:0007669"/>
    <property type="project" value="TreeGrafter"/>
</dbReference>
<protein>
    <submittedName>
        <fullName evidence="2">5'-nucleotidase</fullName>
    </submittedName>
</protein>
<evidence type="ECO:0000313" key="1">
    <source>
        <dbReference type="Proteomes" id="UP000050794"/>
    </source>
</evidence>
<dbReference type="WBParaSite" id="TCNE_0000442701-mRNA-1">
    <property type="protein sequence ID" value="TCNE_0000442701-mRNA-1"/>
    <property type="gene ID" value="TCNE_0000442701"/>
</dbReference>
<reference evidence="2" key="1">
    <citation type="submission" date="2016-06" db="UniProtKB">
        <authorList>
            <consortium name="WormBaseParasite"/>
        </authorList>
    </citation>
    <scope>IDENTIFICATION</scope>
</reference>
<dbReference type="InterPro" id="IPR023214">
    <property type="entry name" value="HAD_sf"/>
</dbReference>
<dbReference type="PANTHER" id="PTHR43434">
    <property type="entry name" value="PHOSPHOGLYCOLATE PHOSPHATASE"/>
    <property type="match status" value="1"/>
</dbReference>
<evidence type="ECO:0000313" key="2">
    <source>
        <dbReference type="WBParaSite" id="TCNE_0000442701-mRNA-1"/>
    </source>
</evidence>
<dbReference type="Gene3D" id="3.40.50.1000">
    <property type="entry name" value="HAD superfamily/HAD-like"/>
    <property type="match status" value="1"/>
</dbReference>